<dbReference type="SUPFAM" id="SSF56300">
    <property type="entry name" value="Metallo-dependent phosphatases"/>
    <property type="match status" value="1"/>
</dbReference>
<dbReference type="Gene3D" id="1.10.287.70">
    <property type="match status" value="1"/>
</dbReference>
<gene>
    <name evidence="2" type="ORF">DVH24_018209</name>
</gene>
<protein>
    <recommendedName>
        <fullName evidence="1">Potassium channel domain-containing protein</fullName>
    </recommendedName>
</protein>
<comment type="caution">
    <text evidence="2">The sequence shown here is derived from an EMBL/GenBank/DDBJ whole genome shotgun (WGS) entry which is preliminary data.</text>
</comment>
<name>A0A498KFJ7_MALDO</name>
<dbReference type="Gene3D" id="3.60.21.10">
    <property type="match status" value="1"/>
</dbReference>
<sequence length="212" mass="24000">MLGNSSKPIGTSAPATRNLFYSFDVGSVNFVYIPTETNFVEESKQLEVLKHYLEAVDRRKKPFVVVQRHRPINERGDALKGENAGAFGFVICLIAEVQMHSGLYPSFATHIGGTIFLDTVEKLSLVDAFYCVYSTIITLGYGDKSFSTQACGIWRQLILMTRKVMLLCGRKLMLEYLEPLFVNKCDVHRYERFFPLENYTCGNVGPIQVMET</sequence>
<reference evidence="2 3" key="1">
    <citation type="submission" date="2018-10" db="EMBL/GenBank/DDBJ databases">
        <title>A high-quality apple genome assembly.</title>
        <authorList>
            <person name="Hu J."/>
        </authorList>
    </citation>
    <scope>NUCLEOTIDE SEQUENCE [LARGE SCALE GENOMIC DNA]</scope>
    <source>
        <strain evidence="3">cv. HFTH1</strain>
        <tissue evidence="2">Young leaf</tissue>
    </source>
</reference>
<dbReference type="SUPFAM" id="SSF81324">
    <property type="entry name" value="Voltage-gated potassium channels"/>
    <property type="match status" value="1"/>
</dbReference>
<dbReference type="Proteomes" id="UP000290289">
    <property type="component" value="Chromosome 2"/>
</dbReference>
<dbReference type="Pfam" id="PF07885">
    <property type="entry name" value="Ion_trans_2"/>
    <property type="match status" value="1"/>
</dbReference>
<evidence type="ECO:0000313" key="3">
    <source>
        <dbReference type="Proteomes" id="UP000290289"/>
    </source>
</evidence>
<feature type="domain" description="Potassium channel" evidence="1">
    <location>
        <begin position="109"/>
        <end position="150"/>
    </location>
</feature>
<accession>A0A498KFJ7</accession>
<organism evidence="2 3">
    <name type="scientific">Malus domestica</name>
    <name type="common">Apple</name>
    <name type="synonym">Pyrus malus</name>
    <dbReference type="NCBI Taxonomy" id="3750"/>
    <lineage>
        <taxon>Eukaryota</taxon>
        <taxon>Viridiplantae</taxon>
        <taxon>Streptophyta</taxon>
        <taxon>Embryophyta</taxon>
        <taxon>Tracheophyta</taxon>
        <taxon>Spermatophyta</taxon>
        <taxon>Magnoliopsida</taxon>
        <taxon>eudicotyledons</taxon>
        <taxon>Gunneridae</taxon>
        <taxon>Pentapetalae</taxon>
        <taxon>rosids</taxon>
        <taxon>fabids</taxon>
        <taxon>Rosales</taxon>
        <taxon>Rosaceae</taxon>
        <taxon>Amygdaloideae</taxon>
        <taxon>Maleae</taxon>
        <taxon>Malus</taxon>
    </lineage>
</organism>
<evidence type="ECO:0000259" key="1">
    <source>
        <dbReference type="Pfam" id="PF07885"/>
    </source>
</evidence>
<proteinExistence type="predicted"/>
<dbReference type="InterPro" id="IPR013099">
    <property type="entry name" value="K_chnl_dom"/>
</dbReference>
<keyword evidence="3" id="KW-1185">Reference proteome</keyword>
<evidence type="ECO:0000313" key="2">
    <source>
        <dbReference type="EMBL" id="RXI06167.1"/>
    </source>
</evidence>
<dbReference type="AlphaFoldDB" id="A0A498KFJ7"/>
<dbReference type="PANTHER" id="PTHR45778:SF7">
    <property type="entry name" value="PURPLE ACID PHOSPHATASE"/>
    <property type="match status" value="1"/>
</dbReference>
<dbReference type="PANTHER" id="PTHR45778">
    <property type="entry name" value="PURPLE ACID PHOSPHATASE-RELATED"/>
    <property type="match status" value="1"/>
</dbReference>
<dbReference type="InterPro" id="IPR029052">
    <property type="entry name" value="Metallo-depent_PP-like"/>
</dbReference>
<dbReference type="EMBL" id="RDQH01000328">
    <property type="protein sequence ID" value="RXI06167.1"/>
    <property type="molecule type" value="Genomic_DNA"/>
</dbReference>